<name>A0ABW3DF21_9BACL</name>
<dbReference type="EMBL" id="JBHTIU010000074">
    <property type="protein sequence ID" value="MFD0871154.1"/>
    <property type="molecule type" value="Genomic_DNA"/>
</dbReference>
<dbReference type="InterPro" id="IPR051454">
    <property type="entry name" value="RNA/ubiquinone_mod_enzymes"/>
</dbReference>
<protein>
    <submittedName>
        <fullName evidence="1">Peptidase U32 family protein</fullName>
    </submittedName>
</protein>
<dbReference type="PANTHER" id="PTHR30217:SF7">
    <property type="entry name" value="TRNA HYDROXYLATION PROTEIN P2"/>
    <property type="match status" value="1"/>
</dbReference>
<dbReference type="PANTHER" id="PTHR30217">
    <property type="entry name" value="PEPTIDASE U32 FAMILY"/>
    <property type="match status" value="1"/>
</dbReference>
<dbReference type="InterPro" id="IPR001539">
    <property type="entry name" value="Peptidase_U32"/>
</dbReference>
<gene>
    <name evidence="1" type="ORF">ACFQ03_18595</name>
</gene>
<reference evidence="2" key="1">
    <citation type="journal article" date="2019" name="Int. J. Syst. Evol. Microbiol.">
        <title>The Global Catalogue of Microorganisms (GCM) 10K type strain sequencing project: providing services to taxonomists for standard genome sequencing and annotation.</title>
        <authorList>
            <consortium name="The Broad Institute Genomics Platform"/>
            <consortium name="The Broad Institute Genome Sequencing Center for Infectious Disease"/>
            <person name="Wu L."/>
            <person name="Ma J."/>
        </authorList>
    </citation>
    <scope>NUCLEOTIDE SEQUENCE [LARGE SCALE GENOMIC DNA]</scope>
    <source>
        <strain evidence="2">CCUG 57263</strain>
    </source>
</reference>
<evidence type="ECO:0000313" key="1">
    <source>
        <dbReference type="EMBL" id="MFD0871154.1"/>
    </source>
</evidence>
<sequence>MTKPELLVTAGTLEEMERLIDAGADAVQLGEQRYGMRLPGDFDLPMLEQAVRLAHSKQAKVYVVANNIMNNDVLPELPAYVKEVARIGADALVFGDPAVLMALKQAGVEMPLHWNPEMTATNYVTANYWAGKGATRVILARELNLEEVLAVKQNVKMEVQVQVHGMTNIFHSKREMVSNYRKHQGLAPNPSDHGKDQGLFLIEVERQEEKYPVYEDCNGTHIMSSDDICMLEDLHELLAAGIDSFKIEGLLKPLEYNVTAVRAYRQAIDAYAADPSAYEFNPEWLEAIEKIQPAGRELSFGFFYKEQVY</sequence>
<dbReference type="Pfam" id="PF01136">
    <property type="entry name" value="Peptidase_U32"/>
    <property type="match status" value="1"/>
</dbReference>
<comment type="caution">
    <text evidence="1">The sequence shown here is derived from an EMBL/GenBank/DDBJ whole genome shotgun (WGS) entry which is preliminary data.</text>
</comment>
<accession>A0ABW3DF21</accession>
<evidence type="ECO:0000313" key="2">
    <source>
        <dbReference type="Proteomes" id="UP001597120"/>
    </source>
</evidence>
<dbReference type="RefSeq" id="WP_144933872.1">
    <property type="nucleotide sequence ID" value="NZ_JBHTIU010000074.1"/>
</dbReference>
<keyword evidence="2" id="KW-1185">Reference proteome</keyword>
<proteinExistence type="predicted"/>
<organism evidence="1 2">
    <name type="scientific">Paenibacillus residui</name>
    <dbReference type="NCBI Taxonomy" id="629724"/>
    <lineage>
        <taxon>Bacteria</taxon>
        <taxon>Bacillati</taxon>
        <taxon>Bacillota</taxon>
        <taxon>Bacilli</taxon>
        <taxon>Bacillales</taxon>
        <taxon>Paenibacillaceae</taxon>
        <taxon>Paenibacillus</taxon>
    </lineage>
</organism>
<dbReference type="Proteomes" id="UP001597120">
    <property type="component" value="Unassembled WGS sequence"/>
</dbReference>